<feature type="transmembrane region" description="Helical" evidence="7">
    <location>
        <begin position="215"/>
        <end position="235"/>
    </location>
</feature>
<gene>
    <name evidence="9" type="ORF">ATNIH1004_007901</name>
</gene>
<evidence type="ECO:0000313" key="10">
    <source>
        <dbReference type="Proteomes" id="UP000324241"/>
    </source>
</evidence>
<dbReference type="GO" id="GO:0022857">
    <property type="term" value="F:transmembrane transporter activity"/>
    <property type="evidence" value="ECO:0007669"/>
    <property type="project" value="InterPro"/>
</dbReference>
<feature type="transmembrane region" description="Helical" evidence="7">
    <location>
        <begin position="452"/>
        <end position="472"/>
    </location>
</feature>
<dbReference type="FunFam" id="1.20.1250.20:FF:000106">
    <property type="entry name" value="MFS transporter, putative"/>
    <property type="match status" value="1"/>
</dbReference>
<feature type="transmembrane region" description="Helical" evidence="7">
    <location>
        <begin position="91"/>
        <end position="109"/>
    </location>
</feature>
<dbReference type="VEuPathDB" id="FungiDB:EYZ11_000283"/>
<dbReference type="CDD" id="cd12148">
    <property type="entry name" value="fungal_TF_MHR"/>
    <property type="match status" value="1"/>
</dbReference>
<feature type="transmembrane region" description="Helical" evidence="7">
    <location>
        <begin position="361"/>
        <end position="379"/>
    </location>
</feature>
<feature type="transmembrane region" description="Helical" evidence="7">
    <location>
        <begin position="46"/>
        <end position="67"/>
    </location>
</feature>
<feature type="transmembrane region" description="Helical" evidence="7">
    <location>
        <begin position="180"/>
        <end position="203"/>
    </location>
</feature>
<dbReference type="PROSITE" id="PS50850">
    <property type="entry name" value="MFS"/>
    <property type="match status" value="1"/>
</dbReference>
<dbReference type="GO" id="GO:0016020">
    <property type="term" value="C:membrane"/>
    <property type="evidence" value="ECO:0007669"/>
    <property type="project" value="UniProtKB-SubCell"/>
</dbReference>
<dbReference type="EMBL" id="QUQM01000007">
    <property type="protein sequence ID" value="KAA8646468.1"/>
    <property type="molecule type" value="Genomic_DNA"/>
</dbReference>
<dbReference type="AlphaFoldDB" id="A0A5M9MHL8"/>
<organism evidence="9 10">
    <name type="scientific">Aspergillus tanneri</name>
    <dbReference type="NCBI Taxonomy" id="1220188"/>
    <lineage>
        <taxon>Eukaryota</taxon>
        <taxon>Fungi</taxon>
        <taxon>Dikarya</taxon>
        <taxon>Ascomycota</taxon>
        <taxon>Pezizomycotina</taxon>
        <taxon>Eurotiomycetes</taxon>
        <taxon>Eurotiomycetidae</taxon>
        <taxon>Eurotiales</taxon>
        <taxon>Aspergillaceae</taxon>
        <taxon>Aspergillus</taxon>
        <taxon>Aspergillus subgen. Circumdati</taxon>
    </lineage>
</organism>
<keyword evidence="5 7" id="KW-0472">Membrane</keyword>
<proteinExistence type="predicted"/>
<dbReference type="InterPro" id="IPR020846">
    <property type="entry name" value="MFS_dom"/>
</dbReference>
<evidence type="ECO:0000259" key="8">
    <source>
        <dbReference type="PROSITE" id="PS50850"/>
    </source>
</evidence>
<dbReference type="OrthoDB" id="2985014at2759"/>
<evidence type="ECO:0000313" key="9">
    <source>
        <dbReference type="EMBL" id="KAA8646468.1"/>
    </source>
</evidence>
<reference evidence="9 10" key="1">
    <citation type="submission" date="2019-08" db="EMBL/GenBank/DDBJ databases">
        <title>The genome sequence of a newly discovered highly antifungal drug resistant Aspergillus species, Aspergillus tanneri NIH 1004.</title>
        <authorList>
            <person name="Mounaud S."/>
            <person name="Singh I."/>
            <person name="Joardar V."/>
            <person name="Pakala S."/>
            <person name="Pakala S."/>
            <person name="Venepally P."/>
            <person name="Chung J.K."/>
            <person name="Losada L."/>
            <person name="Nierman W.C."/>
        </authorList>
    </citation>
    <scope>NUCLEOTIDE SEQUENCE [LARGE SCALE GENOMIC DNA]</scope>
    <source>
        <strain evidence="9 10">NIH1004</strain>
    </source>
</reference>
<keyword evidence="3 7" id="KW-0812">Transmembrane</keyword>
<evidence type="ECO:0000256" key="6">
    <source>
        <dbReference type="SAM" id="MobiDB-lite"/>
    </source>
</evidence>
<evidence type="ECO:0000256" key="7">
    <source>
        <dbReference type="SAM" id="Phobius"/>
    </source>
</evidence>
<evidence type="ECO:0000256" key="2">
    <source>
        <dbReference type="ARBA" id="ARBA00022448"/>
    </source>
</evidence>
<dbReference type="PANTHER" id="PTHR43791:SF86">
    <property type="entry name" value="MAJOR FACILITATOR SUPERFAMILY (MFS) PROFILE DOMAIN-CONTAINING PROTEIN"/>
    <property type="match status" value="1"/>
</dbReference>
<feature type="domain" description="Major facilitator superfamily (MFS) profile" evidence="8">
    <location>
        <begin position="54"/>
        <end position="474"/>
    </location>
</feature>
<comment type="subcellular location">
    <subcellularLocation>
        <location evidence="1">Membrane</location>
        <topology evidence="1">Multi-pass membrane protein</topology>
    </subcellularLocation>
</comment>
<feature type="transmembrane region" description="Helical" evidence="7">
    <location>
        <begin position="331"/>
        <end position="349"/>
    </location>
</feature>
<feature type="region of interest" description="Disordered" evidence="6">
    <location>
        <begin position="563"/>
        <end position="582"/>
    </location>
</feature>
<dbReference type="Proteomes" id="UP000324241">
    <property type="component" value="Unassembled WGS sequence"/>
</dbReference>
<evidence type="ECO:0000256" key="1">
    <source>
        <dbReference type="ARBA" id="ARBA00004141"/>
    </source>
</evidence>
<feature type="transmembrane region" description="Helical" evidence="7">
    <location>
        <begin position="145"/>
        <end position="168"/>
    </location>
</feature>
<dbReference type="Pfam" id="PF07690">
    <property type="entry name" value="MFS_1"/>
    <property type="match status" value="1"/>
</dbReference>
<name>A0A5M9MHL8_9EURO</name>
<dbReference type="Gene3D" id="1.20.1250.20">
    <property type="entry name" value="MFS general substrate transporter like domains"/>
    <property type="match status" value="2"/>
</dbReference>
<evidence type="ECO:0000256" key="3">
    <source>
        <dbReference type="ARBA" id="ARBA00022692"/>
    </source>
</evidence>
<feature type="compositionally biased region" description="Polar residues" evidence="6">
    <location>
        <begin position="564"/>
        <end position="582"/>
    </location>
</feature>
<dbReference type="InterPro" id="IPR011701">
    <property type="entry name" value="MFS"/>
</dbReference>
<dbReference type="InterPro" id="IPR036259">
    <property type="entry name" value="MFS_trans_sf"/>
</dbReference>
<dbReference type="RefSeq" id="XP_033425829.1">
    <property type="nucleotide sequence ID" value="XM_033572514.1"/>
</dbReference>
<comment type="caution">
    <text evidence="9">The sequence shown here is derived from an EMBL/GenBank/DDBJ whole genome shotgun (WGS) entry which is preliminary data.</text>
</comment>
<evidence type="ECO:0000256" key="4">
    <source>
        <dbReference type="ARBA" id="ARBA00022989"/>
    </source>
</evidence>
<evidence type="ECO:0000256" key="5">
    <source>
        <dbReference type="ARBA" id="ARBA00023136"/>
    </source>
</evidence>
<protein>
    <recommendedName>
        <fullName evidence="8">Major facilitator superfamily (MFS) profile domain-containing protein</fullName>
    </recommendedName>
</protein>
<feature type="transmembrane region" description="Helical" evidence="7">
    <location>
        <begin position="121"/>
        <end position="139"/>
    </location>
</feature>
<dbReference type="GeneID" id="54330603"/>
<dbReference type="PANTHER" id="PTHR43791">
    <property type="entry name" value="PERMEASE-RELATED"/>
    <property type="match status" value="1"/>
</dbReference>
<accession>A0A5M9MHL8</accession>
<sequence>MALPKTTALTDQKQACSNNVDISDGSIHVLGYDPNIAPTSSEIRKAILKVDLLILPLIVVCFCFLQFDRTNIGNALTDTLRKDIHINNSDINLAQTLFTVGFVITELPFNMISRVMGPERFLPITMFLWGMVTWGQIFIKNATGLHAARFFIGAMEGGYIPGFALYISKYYTNQELALRYAIFWASNNFAGILGGPLSIGLLFLGGRHGLRGWQWLFLIEGILTSFLGIIAYIYLPHSAAKPKTFFKRSFSLFTPREASILTTRVITNDPSKAGRSRKRVSPSDVLETFLDWRIYGHIVSGFLSMVMISPVNTYAPSIIKDLGFTRLQANGLNSVGSACALLLSISLAFSSDRFQERGIHIAMGFLWSAAGLVWLALSPDRSGKWVLYGGVVWTQMGMGCVQAVNAAWLTAKIQDHKRPVALAAYAMSIQLANFPGNQLFRTQDAPRYTRGLIIAASCAFAATVVILIWKVFYRIFDNGDQGVEAMYVNDGYASTRRVESGPCSLDEDFATIESVSPERQDHDHDTDTCTGSAQRAVNERLEKLEKTVEGLVDRLGHRLDARPNWNNESARTTTESISSEQNPGPVVLIREAAIDAGVHFPDQNDPHSDVISSGLLTLPMAQSLLELFHVHYGRWVKFPETIPTSTLLSRVRESPILFCSVLLIAVRHTTQELADRLAPQLFQEAKRLVTASLLVVPQSIHFFQAVLILSLWSTTIGQVPLSMDSWLLTGYALQQASVSPDFVQVRSGSALPTERERLDAWCVWIHLCLAHLQYCVGTRRQALLTEAQIDRCAWFIESDHVSNYETRMVAEVKLYWIIYKKCCGAQIALSEVKLDLQTWRQEWDALFAQPRSQFLQMGFHFAHLLAYSNCFKISRSEMTCSTVSEMIHHSTTIINLAIDKTDDRTRHLTDQIYHIVTFSALTLSQLVHRYESRLQAESHDIEALDTLIVKLINWLRSIGLPCHTASMLSDIVLAHFVKLRPGFRPMDVSASYEVGENIGDFDTLDYQSLPLDVALLYPDFIGSELFDMDAGVIS</sequence>
<feature type="transmembrane region" description="Helical" evidence="7">
    <location>
        <begin position="294"/>
        <end position="311"/>
    </location>
</feature>
<keyword evidence="4 7" id="KW-1133">Transmembrane helix</keyword>
<keyword evidence="2" id="KW-0813">Transport</keyword>
<feature type="transmembrane region" description="Helical" evidence="7">
    <location>
        <begin position="385"/>
        <end position="408"/>
    </location>
</feature>
<dbReference type="VEuPathDB" id="FungiDB:EYZ11_000279"/>
<dbReference type="SUPFAM" id="SSF103473">
    <property type="entry name" value="MFS general substrate transporter"/>
    <property type="match status" value="1"/>
</dbReference>